<dbReference type="Proteomes" id="UP000273158">
    <property type="component" value="Unassembled WGS sequence"/>
</dbReference>
<reference evidence="3 4" key="1">
    <citation type="journal article" date="2015" name="Stand. Genomic Sci.">
        <title>Genomic Encyclopedia of Bacterial and Archaeal Type Strains, Phase III: the genomes of soil and plant-associated and newly described type strains.</title>
        <authorList>
            <person name="Whitman W.B."/>
            <person name="Woyke T."/>
            <person name="Klenk H.P."/>
            <person name="Zhou Y."/>
            <person name="Lilburn T.G."/>
            <person name="Beck B.J."/>
            <person name="De Vos P."/>
            <person name="Vandamme P."/>
            <person name="Eisen J.A."/>
            <person name="Garrity G."/>
            <person name="Hugenholtz P."/>
            <person name="Kyrpides N.C."/>
        </authorList>
    </citation>
    <scope>NUCLEOTIDE SEQUENCE [LARGE SCALE GENOMIC DNA]</scope>
    <source>
        <strain evidence="3 4">S2T63</strain>
    </source>
</reference>
<accession>A0A498C0Y9</accession>
<dbReference type="Pfam" id="PF07853">
    <property type="entry name" value="DUF1648"/>
    <property type="match status" value="1"/>
</dbReference>
<dbReference type="AlphaFoldDB" id="A0A498C0Y9"/>
<comment type="caution">
    <text evidence="3">The sequence shown here is derived from an EMBL/GenBank/DDBJ whole genome shotgun (WGS) entry which is preliminary data.</text>
</comment>
<evidence type="ECO:0000313" key="4">
    <source>
        <dbReference type="Proteomes" id="UP000273158"/>
    </source>
</evidence>
<dbReference type="RefSeq" id="WP_121058008.1">
    <property type="nucleotide sequence ID" value="NZ_RCDB01000002.1"/>
</dbReference>
<feature type="transmembrane region" description="Helical" evidence="1">
    <location>
        <begin position="96"/>
        <end position="117"/>
    </location>
</feature>
<feature type="transmembrane region" description="Helical" evidence="1">
    <location>
        <begin position="216"/>
        <end position="236"/>
    </location>
</feature>
<gene>
    <name evidence="3" type="ORF">C7474_1123</name>
</gene>
<evidence type="ECO:0000313" key="3">
    <source>
        <dbReference type="EMBL" id="RLK48993.1"/>
    </source>
</evidence>
<dbReference type="EMBL" id="RCDB01000002">
    <property type="protein sequence ID" value="RLK48993.1"/>
    <property type="molecule type" value="Genomic_DNA"/>
</dbReference>
<feature type="transmembrane region" description="Helical" evidence="1">
    <location>
        <begin position="12"/>
        <end position="38"/>
    </location>
</feature>
<organism evidence="3 4">
    <name type="scientific">Microbacterium telephonicum</name>
    <dbReference type="NCBI Taxonomy" id="1714841"/>
    <lineage>
        <taxon>Bacteria</taxon>
        <taxon>Bacillati</taxon>
        <taxon>Actinomycetota</taxon>
        <taxon>Actinomycetes</taxon>
        <taxon>Micrococcales</taxon>
        <taxon>Microbacteriaceae</taxon>
        <taxon>Microbacterium</taxon>
    </lineage>
</organism>
<evidence type="ECO:0000259" key="2">
    <source>
        <dbReference type="Pfam" id="PF07853"/>
    </source>
</evidence>
<feature type="transmembrane region" description="Helical" evidence="1">
    <location>
        <begin position="129"/>
        <end position="151"/>
    </location>
</feature>
<feature type="domain" description="DUF1648" evidence="2">
    <location>
        <begin position="22"/>
        <end position="67"/>
    </location>
</feature>
<feature type="transmembrane region" description="Helical" evidence="1">
    <location>
        <begin position="58"/>
        <end position="84"/>
    </location>
</feature>
<keyword evidence="1" id="KW-0812">Transmembrane</keyword>
<keyword evidence="1" id="KW-0472">Membrane</keyword>
<protein>
    <submittedName>
        <fullName evidence="3">Uncharacterized protein DUF1648</fullName>
    </submittedName>
</protein>
<name>A0A498C0Y9_9MICO</name>
<evidence type="ECO:0000256" key="1">
    <source>
        <dbReference type="SAM" id="Phobius"/>
    </source>
</evidence>
<keyword evidence="1" id="KW-1133">Transmembrane helix</keyword>
<feature type="transmembrane region" description="Helical" evidence="1">
    <location>
        <begin position="189"/>
        <end position="210"/>
    </location>
</feature>
<sequence>MTARSPLAVRRFTLVAVVLPIIVVALSLVVQLAVLPSLPDPVAVHWGLDGSPDRFAPAWSSLLLTLLAGLGLPLLIAASVLGGLRRGDRGFAYRMLGATALGLATLMSVLGAATLAMQAGLADAADGPGVGWALAGALVAGVAAATAGWMLQPHEPFVPSPPLPEAHLALAPTEQVVWLQRVQIARSGAIILGAAVALMVVMTIVTLVAVPDPAASVVLVAVTLVLAALVATTLAFHVRVDATGLSVTSVVGFPRVHIPLSEIEKVAAVDVNPFAEFGGWGLRWVPGGGFGVVLRTGPGIRVERRGERTFTVTVADAATGAAVLEALRARVVEGDARPAPPAA</sequence>
<dbReference type="OrthoDB" id="3178004at2"/>
<dbReference type="InterPro" id="IPR012867">
    <property type="entry name" value="DUF1648"/>
</dbReference>
<proteinExistence type="predicted"/>
<keyword evidence="4" id="KW-1185">Reference proteome</keyword>